<feature type="transmembrane region" description="Helical" evidence="5">
    <location>
        <begin position="190"/>
        <end position="214"/>
    </location>
</feature>
<sequence length="312" mass="35608">MNTKAVAIINLLVLIVPNLAEVSWVVNNTKEFKNGDTMELICTVTGECCTLSRTWNGGPSFSILMNDGVASDNTKYSEIVHSNSFSLLIHNMDKSDFLYDYRCSYGFNVSTRSILSPPVNAHLETKVQGLSIGVRSPVRLDRHKKPKSGNEYVTNLPLQMALFFNIFYAPFWLTATLVTFEVKFSYLSTLYLILLIAIYVVFTIMEVVRLYVGFVGNLAERVPELAGSWLLTVLIQLPLILLLLFNTQPLLLPFERAVHIVEALFIVFEAICGYFAIRTMVNYQVTKFHLKQFTDLENITDDEYWQDRYDYS</sequence>
<evidence type="ECO:0000256" key="3">
    <source>
        <dbReference type="ARBA" id="ARBA00022989"/>
    </source>
</evidence>
<evidence type="ECO:0000256" key="5">
    <source>
        <dbReference type="SAM" id="Phobius"/>
    </source>
</evidence>
<dbReference type="PANTHER" id="PTHR13531">
    <property type="entry name" value="GEO07735P1-RELATED-RELATED"/>
    <property type="match status" value="1"/>
</dbReference>
<keyword evidence="9" id="KW-1185">Reference proteome</keyword>
<comment type="subcellular location">
    <subcellularLocation>
        <location evidence="1">Membrane</location>
        <topology evidence="1">Multi-pass membrane protein</topology>
    </subcellularLocation>
</comment>
<dbReference type="Pfam" id="PF09799">
    <property type="entry name" value="Transmemb_17"/>
    <property type="match status" value="1"/>
</dbReference>
<evidence type="ECO:0000256" key="2">
    <source>
        <dbReference type="ARBA" id="ARBA00022692"/>
    </source>
</evidence>
<keyword evidence="3 5" id="KW-1133">Transmembrane helix</keyword>
<evidence type="ECO:0000313" key="8">
    <source>
        <dbReference type="EMBL" id="VDI48496.1"/>
    </source>
</evidence>
<dbReference type="GO" id="GO:0035869">
    <property type="term" value="C:ciliary transition zone"/>
    <property type="evidence" value="ECO:0007669"/>
    <property type="project" value="TreeGrafter"/>
</dbReference>
<feature type="transmembrane region" description="Helical" evidence="5">
    <location>
        <begin position="257"/>
        <end position="277"/>
    </location>
</feature>
<dbReference type="GO" id="GO:1905515">
    <property type="term" value="P:non-motile cilium assembly"/>
    <property type="evidence" value="ECO:0007669"/>
    <property type="project" value="TreeGrafter"/>
</dbReference>
<dbReference type="OrthoDB" id="311720at2759"/>
<dbReference type="EMBL" id="UYJE01006741">
    <property type="protein sequence ID" value="VDI48496.1"/>
    <property type="molecule type" value="Genomic_DNA"/>
</dbReference>
<gene>
    <name evidence="8" type="ORF">MGAL_10B090018</name>
</gene>
<reference evidence="8" key="1">
    <citation type="submission" date="2018-11" db="EMBL/GenBank/DDBJ databases">
        <authorList>
            <person name="Alioto T."/>
            <person name="Alioto T."/>
        </authorList>
    </citation>
    <scope>NUCLEOTIDE SEQUENCE</scope>
</reference>
<dbReference type="GO" id="GO:0016020">
    <property type="term" value="C:membrane"/>
    <property type="evidence" value="ECO:0007669"/>
    <property type="project" value="UniProtKB-SubCell"/>
</dbReference>
<feature type="chain" id="PRO_5032864127" evidence="6">
    <location>
        <begin position="21"/>
        <end position="312"/>
    </location>
</feature>
<feature type="signal peptide" evidence="6">
    <location>
        <begin position="1"/>
        <end position="20"/>
    </location>
</feature>
<evidence type="ECO:0000256" key="1">
    <source>
        <dbReference type="ARBA" id="ARBA00004141"/>
    </source>
</evidence>
<feature type="domain" description="Ig-like" evidence="7">
    <location>
        <begin position="17"/>
        <end position="103"/>
    </location>
</feature>
<feature type="transmembrane region" description="Helical" evidence="5">
    <location>
        <begin position="226"/>
        <end position="245"/>
    </location>
</feature>
<proteinExistence type="predicted"/>
<comment type="caution">
    <text evidence="8">The sequence shown here is derived from an EMBL/GenBank/DDBJ whole genome shotgun (WGS) entry which is preliminary data.</text>
</comment>
<feature type="transmembrane region" description="Helical" evidence="5">
    <location>
        <begin position="156"/>
        <end position="178"/>
    </location>
</feature>
<evidence type="ECO:0000313" key="9">
    <source>
        <dbReference type="Proteomes" id="UP000596742"/>
    </source>
</evidence>
<protein>
    <submittedName>
        <fullName evidence="8">Transmembrane protein 17</fullName>
    </submittedName>
</protein>
<evidence type="ECO:0000256" key="4">
    <source>
        <dbReference type="ARBA" id="ARBA00023136"/>
    </source>
</evidence>
<dbReference type="PROSITE" id="PS50835">
    <property type="entry name" value="IG_LIKE"/>
    <property type="match status" value="1"/>
</dbReference>
<keyword evidence="2 5" id="KW-0812">Transmembrane</keyword>
<evidence type="ECO:0000256" key="6">
    <source>
        <dbReference type="SAM" id="SignalP"/>
    </source>
</evidence>
<name>A0A8B6FH23_MYTGA</name>
<dbReference type="InterPro" id="IPR007110">
    <property type="entry name" value="Ig-like_dom"/>
</dbReference>
<dbReference type="PANTHER" id="PTHR13531:SF6">
    <property type="entry name" value="TMEM (HUMAN TRANSMEMBRANE PROTEIN) HOMOLOG"/>
    <property type="match status" value="1"/>
</dbReference>
<dbReference type="Proteomes" id="UP000596742">
    <property type="component" value="Unassembled WGS sequence"/>
</dbReference>
<organism evidence="8 9">
    <name type="scientific">Mytilus galloprovincialis</name>
    <name type="common">Mediterranean mussel</name>
    <dbReference type="NCBI Taxonomy" id="29158"/>
    <lineage>
        <taxon>Eukaryota</taxon>
        <taxon>Metazoa</taxon>
        <taxon>Spiralia</taxon>
        <taxon>Lophotrochozoa</taxon>
        <taxon>Mollusca</taxon>
        <taxon>Bivalvia</taxon>
        <taxon>Autobranchia</taxon>
        <taxon>Pteriomorphia</taxon>
        <taxon>Mytilida</taxon>
        <taxon>Mytiloidea</taxon>
        <taxon>Mytilidae</taxon>
        <taxon>Mytilinae</taxon>
        <taxon>Mytilus</taxon>
    </lineage>
</organism>
<evidence type="ECO:0000259" key="7">
    <source>
        <dbReference type="PROSITE" id="PS50835"/>
    </source>
</evidence>
<keyword evidence="6" id="KW-0732">Signal</keyword>
<dbReference type="InterPro" id="IPR019184">
    <property type="entry name" value="Uncharacterised_TM-17"/>
</dbReference>
<keyword evidence="4 5" id="KW-0472">Membrane</keyword>
<dbReference type="AlphaFoldDB" id="A0A8B6FH23"/>
<accession>A0A8B6FH23</accession>